<keyword evidence="1" id="KW-0328">Glycosyltransferase</keyword>
<gene>
    <name evidence="1" type="ORF">N1028_06800</name>
</gene>
<organism evidence="1 2">
    <name type="scientific">Herbiconiux oxytropis</name>
    <dbReference type="NCBI Taxonomy" id="2970915"/>
    <lineage>
        <taxon>Bacteria</taxon>
        <taxon>Bacillati</taxon>
        <taxon>Actinomycetota</taxon>
        <taxon>Actinomycetes</taxon>
        <taxon>Micrococcales</taxon>
        <taxon>Microbacteriaceae</taxon>
        <taxon>Herbiconiux</taxon>
    </lineage>
</organism>
<keyword evidence="1" id="KW-0808">Transferase</keyword>
<accession>A0AA42BT87</accession>
<dbReference type="AlphaFoldDB" id="A0AA42BT87"/>
<name>A0AA42BT87_9MICO</name>
<dbReference type="EMBL" id="JANLCK010000003">
    <property type="protein sequence ID" value="MCS5725602.1"/>
    <property type="molecule type" value="Genomic_DNA"/>
</dbReference>
<dbReference type="InterPro" id="IPR029044">
    <property type="entry name" value="Nucleotide-diphossugar_trans"/>
</dbReference>
<keyword evidence="2" id="KW-1185">Reference proteome</keyword>
<evidence type="ECO:0000313" key="1">
    <source>
        <dbReference type="EMBL" id="MCS5725602.1"/>
    </source>
</evidence>
<proteinExistence type="predicted"/>
<comment type="caution">
    <text evidence="1">The sequence shown here is derived from an EMBL/GenBank/DDBJ whole genome shotgun (WGS) entry which is preliminary data.</text>
</comment>
<evidence type="ECO:0000313" key="2">
    <source>
        <dbReference type="Proteomes" id="UP001165587"/>
    </source>
</evidence>
<protein>
    <submittedName>
        <fullName evidence="1">Glycosyltransferase</fullName>
        <ecNumber evidence="1">2.4.-.-</ecNumber>
    </submittedName>
</protein>
<dbReference type="PANTHER" id="PTHR43179">
    <property type="entry name" value="RHAMNOSYLTRANSFERASE WBBL"/>
    <property type="match status" value="1"/>
</dbReference>
<sequence>MTPTTPTRDFSPSRGARVQVQSVLYNNEPHAIERAFDSLARSADLAISDEVVGSVVWRIGDASPLRTFSDDQLAALQARDPDSVRIEYRWFGENSGSARGHNLLAEGSDADYLLIQNPDVIHSPRTLHELLDAFRHSPVGMVEAKQLPVEHPKDYDRITGETGWATTACALIPRELFEELDGFDDESFFLYCDDVDFSWKVRLSGYRVIFQPSAVVFHDKKLSDDGAWQPSSAEIYYSAEAALFLAAKWSRDDVVDHILSVFQGSGDDTLEKAAATFTSARDEGRLAAPLDPEHRIAVFEDGLYTKHRFPL</sequence>
<reference evidence="1" key="1">
    <citation type="submission" date="2022-08" db="EMBL/GenBank/DDBJ databases">
        <authorList>
            <person name="Deng Y."/>
            <person name="Han X.-F."/>
            <person name="Zhang Y.-Q."/>
        </authorList>
    </citation>
    <scope>NUCLEOTIDE SEQUENCE</scope>
    <source>
        <strain evidence="1">CPCC 203407</strain>
    </source>
</reference>
<dbReference type="GO" id="GO:0016757">
    <property type="term" value="F:glycosyltransferase activity"/>
    <property type="evidence" value="ECO:0007669"/>
    <property type="project" value="UniProtKB-KW"/>
</dbReference>
<dbReference type="EC" id="2.4.-.-" evidence="1"/>
<dbReference type="PANTHER" id="PTHR43179:SF7">
    <property type="entry name" value="RHAMNOSYLTRANSFERASE WBBL"/>
    <property type="match status" value="1"/>
</dbReference>
<dbReference type="Proteomes" id="UP001165587">
    <property type="component" value="Unassembled WGS sequence"/>
</dbReference>
<dbReference type="RefSeq" id="WP_259526125.1">
    <property type="nucleotide sequence ID" value="NZ_JANLCK010000003.1"/>
</dbReference>
<dbReference type="Gene3D" id="3.90.550.10">
    <property type="entry name" value="Spore Coat Polysaccharide Biosynthesis Protein SpsA, Chain A"/>
    <property type="match status" value="1"/>
</dbReference>
<dbReference type="SUPFAM" id="SSF53448">
    <property type="entry name" value="Nucleotide-diphospho-sugar transferases"/>
    <property type="match status" value="1"/>
</dbReference>